<evidence type="ECO:0000256" key="7">
    <source>
        <dbReference type="ARBA" id="ARBA00023004"/>
    </source>
</evidence>
<evidence type="ECO:0000256" key="3">
    <source>
        <dbReference type="ARBA" id="ARBA00022723"/>
    </source>
</evidence>
<dbReference type="Gene3D" id="2.30.40.10">
    <property type="entry name" value="Urease, subunit C, domain 1"/>
    <property type="match status" value="1"/>
</dbReference>
<dbReference type="InterPro" id="IPR006680">
    <property type="entry name" value="Amidohydro-rel"/>
</dbReference>
<evidence type="ECO:0000256" key="4">
    <source>
        <dbReference type="ARBA" id="ARBA00022801"/>
    </source>
</evidence>
<evidence type="ECO:0000256" key="1">
    <source>
        <dbReference type="ARBA" id="ARBA00005023"/>
    </source>
</evidence>
<keyword evidence="11" id="KW-1185">Reference proteome</keyword>
<proteinExistence type="predicted"/>
<keyword evidence="5" id="KW-0369">Histidine metabolism</keyword>
<dbReference type="PANTHER" id="PTHR42752:SF1">
    <property type="entry name" value="IMIDAZOLONEPROPIONASE-RELATED"/>
    <property type="match status" value="1"/>
</dbReference>
<dbReference type="InterPro" id="IPR005920">
    <property type="entry name" value="HutI"/>
</dbReference>
<evidence type="ECO:0000256" key="2">
    <source>
        <dbReference type="ARBA" id="ARBA00012864"/>
    </source>
</evidence>
<dbReference type="EMBL" id="CP136051">
    <property type="protein sequence ID" value="WOK05229.1"/>
    <property type="molecule type" value="Genomic_DNA"/>
</dbReference>
<reference evidence="10 11" key="1">
    <citation type="journal article" date="2023" name="Microbiol. Resour. Announc.">
        <title>Complete Genome Sequence of Imperialibacter roseus strain P4T.</title>
        <authorList>
            <person name="Tizabi D.R."/>
            <person name="Bachvaroff T."/>
            <person name="Hill R.T."/>
        </authorList>
    </citation>
    <scope>NUCLEOTIDE SEQUENCE [LARGE SCALE GENOMIC DNA]</scope>
    <source>
        <strain evidence="10 11">P4T</strain>
    </source>
</reference>
<evidence type="ECO:0000256" key="5">
    <source>
        <dbReference type="ARBA" id="ARBA00022808"/>
    </source>
</evidence>
<protein>
    <recommendedName>
        <fullName evidence="2 8">Imidazolonepropionase</fullName>
        <ecNumber evidence="2 8">3.5.2.7</ecNumber>
    </recommendedName>
</protein>
<evidence type="ECO:0000259" key="9">
    <source>
        <dbReference type="Pfam" id="PF01979"/>
    </source>
</evidence>
<dbReference type="EC" id="3.5.2.7" evidence="2 8"/>
<gene>
    <name evidence="10" type="primary">hutI</name>
    <name evidence="10" type="ORF">RT717_19295</name>
</gene>
<name>A0ABZ0IL61_9BACT</name>
<dbReference type="GO" id="GO:0050480">
    <property type="term" value="F:imidazolonepropionase activity"/>
    <property type="evidence" value="ECO:0007669"/>
    <property type="project" value="UniProtKB-EC"/>
</dbReference>
<dbReference type="NCBIfam" id="TIGR01224">
    <property type="entry name" value="hutI"/>
    <property type="match status" value="1"/>
</dbReference>
<dbReference type="Pfam" id="PF01979">
    <property type="entry name" value="Amidohydro_1"/>
    <property type="match status" value="1"/>
</dbReference>
<feature type="domain" description="Amidohydrolase-related" evidence="9">
    <location>
        <begin position="70"/>
        <end position="407"/>
    </location>
</feature>
<evidence type="ECO:0000256" key="8">
    <source>
        <dbReference type="NCBIfam" id="TIGR01224"/>
    </source>
</evidence>
<keyword evidence="7" id="KW-0408">Iron</keyword>
<dbReference type="SUPFAM" id="SSF51556">
    <property type="entry name" value="Metallo-dependent hydrolases"/>
    <property type="match status" value="1"/>
</dbReference>
<sequence>MHTPQLTGPFKQVVTLANLPTKGPITDDQLQVVPNAGIVLHGDRIVEIVDFEEGTKKRKNVFEMEGDYVAFPGLIDCHTHICFAGSRAKDYQLKVGGAGYQEILKGGGGIHDTVQKTRAATLAELERLVAGRATRHITEGVTTIEVKSGYGLNLADELKMLEAISRTSKEYLLDLIPTCLAAHVKPGEFDQADEYLDFLVNNLLPQVKQEGLSNRVDIFVEDGAFDVALSRKYLTQAKELGFHLTVHADQFSSGGSKLAADIGALSADHLEASTDTDIKHLAGSNTVGVVLPGASMGLGLPFASARKLLDYGGCLAIATDWNPGSAPMGDLLMQAAVLGASQKLSMAETWAGITFRAAKALDLDDRGSLMSGNLADFIAFETTDYREVLYHQGKMKPVAVWKNGRLVE</sequence>
<dbReference type="InterPro" id="IPR011059">
    <property type="entry name" value="Metal-dep_hydrolase_composite"/>
</dbReference>
<comment type="pathway">
    <text evidence="1">Amino-acid degradation.</text>
</comment>
<organism evidence="10 11">
    <name type="scientific">Imperialibacter roseus</name>
    <dbReference type="NCBI Taxonomy" id="1324217"/>
    <lineage>
        <taxon>Bacteria</taxon>
        <taxon>Pseudomonadati</taxon>
        <taxon>Bacteroidota</taxon>
        <taxon>Cytophagia</taxon>
        <taxon>Cytophagales</taxon>
        <taxon>Flammeovirgaceae</taxon>
        <taxon>Imperialibacter</taxon>
    </lineage>
</organism>
<dbReference type="Proteomes" id="UP001302349">
    <property type="component" value="Chromosome"/>
</dbReference>
<evidence type="ECO:0000256" key="6">
    <source>
        <dbReference type="ARBA" id="ARBA00022833"/>
    </source>
</evidence>
<evidence type="ECO:0000313" key="10">
    <source>
        <dbReference type="EMBL" id="WOK05229.1"/>
    </source>
</evidence>
<dbReference type="PANTHER" id="PTHR42752">
    <property type="entry name" value="IMIDAZOLONEPROPIONASE"/>
    <property type="match status" value="1"/>
</dbReference>
<dbReference type="RefSeq" id="WP_317487991.1">
    <property type="nucleotide sequence ID" value="NZ_CP136051.1"/>
</dbReference>
<dbReference type="Gene3D" id="3.20.20.140">
    <property type="entry name" value="Metal-dependent hydrolases"/>
    <property type="match status" value="1"/>
</dbReference>
<keyword evidence="4 10" id="KW-0378">Hydrolase</keyword>
<evidence type="ECO:0000313" key="11">
    <source>
        <dbReference type="Proteomes" id="UP001302349"/>
    </source>
</evidence>
<dbReference type="InterPro" id="IPR032466">
    <property type="entry name" value="Metal_Hydrolase"/>
</dbReference>
<accession>A0ABZ0IL61</accession>
<dbReference type="SUPFAM" id="SSF51338">
    <property type="entry name" value="Composite domain of metallo-dependent hydrolases"/>
    <property type="match status" value="2"/>
</dbReference>
<keyword evidence="6" id="KW-0862">Zinc</keyword>
<keyword evidence="3" id="KW-0479">Metal-binding</keyword>